<reference evidence="1 2" key="1">
    <citation type="submission" date="2018-10" db="EMBL/GenBank/DDBJ databases">
        <title>Co-occurring genomic capacity for anaerobic methane metabolism and dissimilatory sulfite reduction discovered in the Korarchaeota.</title>
        <authorList>
            <person name="Mckay L.J."/>
            <person name="Dlakic M."/>
            <person name="Fields M.W."/>
            <person name="Delmont T.O."/>
            <person name="Eren A.M."/>
            <person name="Jay Z.J."/>
            <person name="Klingelsmith K.B."/>
            <person name="Rusch D.B."/>
            <person name="Inskeep W.P."/>
        </authorList>
    </citation>
    <scope>NUCLEOTIDE SEQUENCE [LARGE SCALE GENOMIC DNA]</scope>
    <source>
        <strain evidence="1 2">MDKW</strain>
    </source>
</reference>
<evidence type="ECO:0000313" key="1">
    <source>
        <dbReference type="EMBL" id="RSN71263.1"/>
    </source>
</evidence>
<dbReference type="EMBL" id="RCOS01000177">
    <property type="protein sequence ID" value="RSN71263.1"/>
    <property type="molecule type" value="Genomic_DNA"/>
</dbReference>
<evidence type="ECO:0000313" key="2">
    <source>
        <dbReference type="Proteomes" id="UP000277582"/>
    </source>
</evidence>
<dbReference type="RefSeq" id="WP_125673013.1">
    <property type="nucleotide sequence ID" value="NZ_RCOS01000177.1"/>
</dbReference>
<protein>
    <submittedName>
        <fullName evidence="1">Uncharacterized protein</fullName>
    </submittedName>
</protein>
<organism evidence="1 2">
    <name type="scientific">Candidatus Methanodesulfokora washburnensis</name>
    <dbReference type="NCBI Taxonomy" id="2478471"/>
    <lineage>
        <taxon>Archaea</taxon>
        <taxon>Thermoproteota</taxon>
        <taxon>Candidatus Korarchaeia</taxon>
        <taxon>Candidatus Korarchaeia incertae sedis</taxon>
        <taxon>Candidatus Methanodesulfokora</taxon>
    </lineage>
</organism>
<comment type="caution">
    <text evidence="1">The sequence shown here is derived from an EMBL/GenBank/DDBJ whole genome shotgun (WGS) entry which is preliminary data.</text>
</comment>
<dbReference type="AlphaFoldDB" id="A0A3R9PSD9"/>
<accession>A0A3R9PSD9</accession>
<dbReference type="Proteomes" id="UP000277582">
    <property type="component" value="Unassembled WGS sequence"/>
</dbReference>
<name>A0A3R9PSD9_9CREN</name>
<sequence>MTEENFIWKIEFVDVDRAIVYCKDPDMRETIVSYLEDIGSWMWKVYNDFRNLENIRIEKNKKGLFIFTRVR</sequence>
<proteinExistence type="predicted"/>
<keyword evidence="2" id="KW-1185">Reference proteome</keyword>
<gene>
    <name evidence="1" type="ORF">D6D85_16290</name>
</gene>